<organism evidence="7 8">
    <name type="scientific">Roseateles aquatilis</name>
    <dbReference type="NCBI Taxonomy" id="431061"/>
    <lineage>
        <taxon>Bacteria</taxon>
        <taxon>Pseudomonadati</taxon>
        <taxon>Pseudomonadota</taxon>
        <taxon>Betaproteobacteria</taxon>
        <taxon>Burkholderiales</taxon>
        <taxon>Sphaerotilaceae</taxon>
        <taxon>Roseateles</taxon>
    </lineage>
</organism>
<evidence type="ECO:0000313" key="7">
    <source>
        <dbReference type="EMBL" id="OWQ84383.1"/>
    </source>
</evidence>
<dbReference type="NCBIfam" id="NF010309">
    <property type="entry name" value="PRK13746.1"/>
    <property type="match status" value="1"/>
</dbReference>
<comment type="catalytic activity">
    <reaction evidence="4">
        <text>streptomycin + ATP = 3''-O-adenylylstreptomycin + diphosphate</text>
        <dbReference type="Rhea" id="RHEA:20245"/>
        <dbReference type="ChEBI" id="CHEBI:30616"/>
        <dbReference type="ChEBI" id="CHEBI:33019"/>
        <dbReference type="ChEBI" id="CHEBI:58007"/>
        <dbReference type="ChEBI" id="CHEBI:58605"/>
        <dbReference type="EC" id="2.7.7.47"/>
    </reaction>
</comment>
<evidence type="ECO:0000256" key="1">
    <source>
        <dbReference type="ARBA" id="ARBA00022679"/>
    </source>
</evidence>
<sequence>MSIDTASSQAIAPIAAQLKRAMAVIDRHLAGTVTSVHLFGSAVDGGLKPKSDIDLLVTVGEAPSAATIAALMTDLLTASAPPGTDAGLRPLEVTVIAQGEIVPWRYPPRREMQFGEWLRQSLGEGEVEPPMIDPDLAIILTQLRLHSVNLAGPPATEAFQPVPSQDLRKALRDTLLQWSEPADWAGEESHIVLALCRIALTLKTGNIASKDAAARWLLERLPAEHEAVVRTAMQVYLGATDDLARRPDEVAAFIHFMTAECLRRDGVFREE</sequence>
<dbReference type="OrthoDB" id="7058480at2"/>
<evidence type="ECO:0000259" key="6">
    <source>
        <dbReference type="Pfam" id="PF13427"/>
    </source>
</evidence>
<dbReference type="CDD" id="cd05403">
    <property type="entry name" value="NT_KNTase_like"/>
    <property type="match status" value="1"/>
</dbReference>
<feature type="domain" description="Adenylyltransferase AadA C-terminal" evidence="6">
    <location>
        <begin position="159"/>
        <end position="259"/>
    </location>
</feature>
<dbReference type="GO" id="GO:0009012">
    <property type="term" value="F:aminoglycoside 3''-adenylyltransferase activity"/>
    <property type="evidence" value="ECO:0007669"/>
    <property type="project" value="UniProtKB-EC"/>
</dbReference>
<proteinExistence type="predicted"/>
<dbReference type="Pfam" id="PF01909">
    <property type="entry name" value="NTP_transf_2"/>
    <property type="match status" value="1"/>
</dbReference>
<accession>A0A246IVY8</accession>
<dbReference type="EC" id="2.7.7.47" evidence="2"/>
<reference evidence="7 8" key="1">
    <citation type="journal article" date="2008" name="Int. J. Syst. Evol. Microbiol.">
        <title>Description of Roseateles aquatilis sp. nov. and Roseateles terrae sp. nov., in the class Betaproteobacteria, and emended description of the genus Roseateles.</title>
        <authorList>
            <person name="Gomila M."/>
            <person name="Bowien B."/>
            <person name="Falsen E."/>
            <person name="Moore E.R."/>
            <person name="Lalucat J."/>
        </authorList>
    </citation>
    <scope>NUCLEOTIDE SEQUENCE [LARGE SCALE GENOMIC DNA]</scope>
    <source>
        <strain evidence="7 8">CCUG 48205</strain>
    </source>
</reference>
<protein>
    <recommendedName>
        <fullName evidence="3">Aminoglycoside (3'') (9) adenylyltransferase</fullName>
        <ecNumber evidence="2">2.7.7.47</ecNumber>
    </recommendedName>
</protein>
<dbReference type="AlphaFoldDB" id="A0A246IVY8"/>
<evidence type="ECO:0000259" key="5">
    <source>
        <dbReference type="Pfam" id="PF01909"/>
    </source>
</evidence>
<gene>
    <name evidence="7" type="ORF">CDN99_24110</name>
</gene>
<dbReference type="RefSeq" id="WP_088387607.1">
    <property type="nucleotide sequence ID" value="NZ_NIOF01000016.1"/>
</dbReference>
<evidence type="ECO:0000256" key="3">
    <source>
        <dbReference type="ARBA" id="ARBA00035252"/>
    </source>
</evidence>
<feature type="domain" description="Polymerase nucleotidyl transferase" evidence="5">
    <location>
        <begin position="31"/>
        <end position="64"/>
    </location>
</feature>
<dbReference type="InterPro" id="IPR002934">
    <property type="entry name" value="Polymerase_NTP_transf_dom"/>
</dbReference>
<evidence type="ECO:0000256" key="4">
    <source>
        <dbReference type="ARBA" id="ARBA00048566"/>
    </source>
</evidence>
<dbReference type="SUPFAM" id="SSF81301">
    <property type="entry name" value="Nucleotidyltransferase"/>
    <property type="match status" value="1"/>
</dbReference>
<keyword evidence="1 7" id="KW-0808">Transferase</keyword>
<dbReference type="InterPro" id="IPR043519">
    <property type="entry name" value="NT_sf"/>
</dbReference>
<comment type="caution">
    <text evidence="7">The sequence shown here is derived from an EMBL/GenBank/DDBJ whole genome shotgun (WGS) entry which is preliminary data.</text>
</comment>
<dbReference type="Gene3D" id="3.30.460.10">
    <property type="entry name" value="Beta Polymerase, domain 2"/>
    <property type="match status" value="1"/>
</dbReference>
<dbReference type="InterPro" id="IPR025184">
    <property type="entry name" value="AadA_C"/>
</dbReference>
<dbReference type="EMBL" id="NIOF01000016">
    <property type="protein sequence ID" value="OWQ84383.1"/>
    <property type="molecule type" value="Genomic_DNA"/>
</dbReference>
<evidence type="ECO:0000313" key="8">
    <source>
        <dbReference type="Proteomes" id="UP000197468"/>
    </source>
</evidence>
<name>A0A246IVY8_9BURK</name>
<evidence type="ECO:0000256" key="2">
    <source>
        <dbReference type="ARBA" id="ARBA00035126"/>
    </source>
</evidence>
<dbReference type="Proteomes" id="UP000197468">
    <property type="component" value="Unassembled WGS sequence"/>
</dbReference>
<dbReference type="Pfam" id="PF13427">
    <property type="entry name" value="AadA_C"/>
    <property type="match status" value="1"/>
</dbReference>
<keyword evidence="8" id="KW-1185">Reference proteome</keyword>